<protein>
    <recommendedName>
        <fullName evidence="4">General secretion pathway protein L</fullName>
    </recommendedName>
</protein>
<evidence type="ECO:0000313" key="2">
    <source>
        <dbReference type="EMBL" id="EAR28890.1"/>
    </source>
</evidence>
<dbReference type="eggNOG" id="ENOG503300N">
    <property type="taxonomic scope" value="Bacteria"/>
</dbReference>
<accession>A4C8H5</accession>
<evidence type="ECO:0008006" key="4">
    <source>
        <dbReference type="Google" id="ProtNLM"/>
    </source>
</evidence>
<dbReference type="Proteomes" id="UP000006201">
    <property type="component" value="Unassembled WGS sequence"/>
</dbReference>
<keyword evidence="1" id="KW-1133">Transmembrane helix</keyword>
<reference evidence="2 3" key="1">
    <citation type="submission" date="2006-02" db="EMBL/GenBank/DDBJ databases">
        <authorList>
            <person name="Moran M.A."/>
            <person name="Kjelleberg S."/>
            <person name="Egan S."/>
            <person name="Saunders N."/>
            <person name="Thomas T."/>
            <person name="Ferriera S."/>
            <person name="Johnson J."/>
            <person name="Kravitz S."/>
            <person name="Halpern A."/>
            <person name="Remington K."/>
            <person name="Beeson K."/>
            <person name="Tran B."/>
            <person name="Rogers Y.-H."/>
            <person name="Friedman R."/>
            <person name="Venter J.C."/>
        </authorList>
    </citation>
    <scope>NUCLEOTIDE SEQUENCE [LARGE SCALE GENOMIC DNA]</scope>
    <source>
        <strain evidence="2 3">D2</strain>
    </source>
</reference>
<gene>
    <name evidence="2" type="ORF">PTD2_07599</name>
</gene>
<evidence type="ECO:0000256" key="1">
    <source>
        <dbReference type="SAM" id="Phobius"/>
    </source>
</evidence>
<dbReference type="STRING" id="87626.PTD2_07599"/>
<sequence length="374" mass="43064">MQQNLSVLKKIKNYIFSFFLSKVGYYNGTLYQINYIKKKLEVVDDFTPIFLIVANEYYHEESIKLPVAESSEIAKLIKLEKNDTNALLIASKLPDATFVNKWSFSFIPVKSLFYIPESFVFAKLVSNNHIIKIVSGPERDFFVTRLRNNIITSARKHGWIDSFERFSMSIGVINQRTEDITAENLAVPLISGIKGIKFLELFPFLKINRNIDFLSVIKNLLLPGFLLFTCFLMISSLLIFSRGIYLEQQVNQMKNELSYMLVNNDEFEIERTKYESLYSIFSNKNNHLALYITLAPVFDIATLSSVRFELGRYIIQGETEQASDLLELISSQVNVVNAKFDLPVTKNGARERFTMSFLVNPNQIKIPLVESKNE</sequence>
<name>A4C8H5_9GAMM</name>
<proteinExistence type="predicted"/>
<feature type="transmembrane region" description="Helical" evidence="1">
    <location>
        <begin position="220"/>
        <end position="240"/>
    </location>
</feature>
<keyword evidence="1" id="KW-0812">Transmembrane</keyword>
<evidence type="ECO:0000313" key="3">
    <source>
        <dbReference type="Proteomes" id="UP000006201"/>
    </source>
</evidence>
<dbReference type="HOGENOM" id="CLU_739383_0_0_6"/>
<keyword evidence="1" id="KW-0472">Membrane</keyword>
<dbReference type="AlphaFoldDB" id="A4C8H5"/>
<organism evidence="2 3">
    <name type="scientific">Pseudoalteromonas tunicata D2</name>
    <dbReference type="NCBI Taxonomy" id="87626"/>
    <lineage>
        <taxon>Bacteria</taxon>
        <taxon>Pseudomonadati</taxon>
        <taxon>Pseudomonadota</taxon>
        <taxon>Gammaproteobacteria</taxon>
        <taxon>Alteromonadales</taxon>
        <taxon>Pseudoalteromonadaceae</taxon>
        <taxon>Pseudoalteromonas</taxon>
    </lineage>
</organism>
<dbReference type="RefSeq" id="WP_009838152.1">
    <property type="nucleotide sequence ID" value="NZ_AAOH01000003.1"/>
</dbReference>
<comment type="caution">
    <text evidence="2">The sequence shown here is derived from an EMBL/GenBank/DDBJ whole genome shotgun (WGS) entry which is preliminary data.</text>
</comment>
<dbReference type="EMBL" id="AAOH01000003">
    <property type="protein sequence ID" value="EAR28890.1"/>
    <property type="molecule type" value="Genomic_DNA"/>
</dbReference>
<keyword evidence="3" id="KW-1185">Reference proteome</keyword>